<dbReference type="PANTHER" id="PTHR12872:SF1">
    <property type="entry name" value="ALPHA-N-ACETYLGLUCOSAMINIDASE"/>
    <property type="match status" value="1"/>
</dbReference>
<dbReference type="Gene3D" id="1.20.120.670">
    <property type="entry name" value="N-acetyl-b-d-glucoasminidase"/>
    <property type="match status" value="1"/>
</dbReference>
<evidence type="ECO:0000313" key="5">
    <source>
        <dbReference type="EMBL" id="RAJ87925.1"/>
    </source>
</evidence>
<dbReference type="InterPro" id="IPR007781">
    <property type="entry name" value="NAGLU"/>
</dbReference>
<dbReference type="InterPro" id="IPR024733">
    <property type="entry name" value="NAGLU_tim-barrel"/>
</dbReference>
<dbReference type="Pfam" id="PF12972">
    <property type="entry name" value="NAGLU_C"/>
    <property type="match status" value="1"/>
</dbReference>
<feature type="domain" description="Alpha-N-acetylglucosaminidase tim-barrel" evidence="2">
    <location>
        <begin position="126"/>
        <end position="448"/>
    </location>
</feature>
<name>A0A327WBN0_9BACT</name>
<dbReference type="EMBL" id="QLMA01000001">
    <property type="protein sequence ID" value="RAJ87925.1"/>
    <property type="molecule type" value="Genomic_DNA"/>
</dbReference>
<evidence type="ECO:0000313" key="6">
    <source>
        <dbReference type="Proteomes" id="UP000249819"/>
    </source>
</evidence>
<dbReference type="Pfam" id="PF05089">
    <property type="entry name" value="NAGLU"/>
    <property type="match status" value="1"/>
</dbReference>
<accession>A0A327WBN0</accession>
<dbReference type="AlphaFoldDB" id="A0A327WBN0"/>
<organism evidence="5 6">
    <name type="scientific">Chitinophaga dinghuensis</name>
    <dbReference type="NCBI Taxonomy" id="1539050"/>
    <lineage>
        <taxon>Bacteria</taxon>
        <taxon>Pseudomonadati</taxon>
        <taxon>Bacteroidota</taxon>
        <taxon>Chitinophagia</taxon>
        <taxon>Chitinophagales</taxon>
        <taxon>Chitinophagaceae</taxon>
        <taxon>Chitinophaga</taxon>
    </lineage>
</organism>
<evidence type="ECO:0000259" key="2">
    <source>
        <dbReference type="Pfam" id="PF05089"/>
    </source>
</evidence>
<evidence type="ECO:0000259" key="4">
    <source>
        <dbReference type="Pfam" id="PF12972"/>
    </source>
</evidence>
<dbReference type="GO" id="GO:0016787">
    <property type="term" value="F:hydrolase activity"/>
    <property type="evidence" value="ECO:0007669"/>
    <property type="project" value="UniProtKB-KW"/>
</dbReference>
<dbReference type="InterPro" id="IPR024732">
    <property type="entry name" value="NAGLU_C"/>
</dbReference>
<keyword evidence="6" id="KW-1185">Reference proteome</keyword>
<dbReference type="Gene3D" id="3.30.379.10">
    <property type="entry name" value="Chitobiase/beta-hexosaminidase domain 2-like"/>
    <property type="match status" value="1"/>
</dbReference>
<dbReference type="Gene3D" id="3.20.20.80">
    <property type="entry name" value="Glycosidases"/>
    <property type="match status" value="1"/>
</dbReference>
<dbReference type="Proteomes" id="UP000249819">
    <property type="component" value="Unassembled WGS sequence"/>
</dbReference>
<proteinExistence type="predicted"/>
<protein>
    <submittedName>
        <fullName evidence="5">Alpha-N-acetylglucosaminidase</fullName>
    </submittedName>
</protein>
<dbReference type="InterPro" id="IPR029018">
    <property type="entry name" value="Hex-like_dom2"/>
</dbReference>
<feature type="domain" description="Alpha-N-acetylglucosaminidase N-terminal" evidence="3">
    <location>
        <begin position="32"/>
        <end position="111"/>
    </location>
</feature>
<dbReference type="InterPro" id="IPR024240">
    <property type="entry name" value="NAGLU_N"/>
</dbReference>
<evidence type="ECO:0000259" key="3">
    <source>
        <dbReference type="Pfam" id="PF12971"/>
    </source>
</evidence>
<dbReference type="PANTHER" id="PTHR12872">
    <property type="entry name" value="ALPHA-N-ACETYLGLUCOSAMINIDASE"/>
    <property type="match status" value="1"/>
</dbReference>
<gene>
    <name evidence="5" type="ORF">CLV59_101690</name>
</gene>
<dbReference type="Pfam" id="PF12971">
    <property type="entry name" value="NAGLU_N"/>
    <property type="match status" value="1"/>
</dbReference>
<evidence type="ECO:0000256" key="1">
    <source>
        <dbReference type="ARBA" id="ARBA00022801"/>
    </source>
</evidence>
<dbReference type="GO" id="GO:0005975">
    <property type="term" value="P:carbohydrate metabolic process"/>
    <property type="evidence" value="ECO:0007669"/>
    <property type="project" value="UniProtKB-ARBA"/>
</dbReference>
<feature type="domain" description="Alpha-N-acetylglucosaminidase C-terminal" evidence="4">
    <location>
        <begin position="457"/>
        <end position="697"/>
    </location>
</feature>
<comment type="caution">
    <text evidence="5">The sequence shown here is derived from an EMBL/GenBank/DDBJ whole genome shotgun (WGS) entry which is preliminary data.</text>
</comment>
<keyword evidence="1" id="KW-0378">Hydrolase</keyword>
<sequence>MVANSESMRKRFLTLILLLFAAVSTYAADFAGVRALAARRVPWLEKSLILQQIAGEKGKEIFELSTSGNKLIIKASTASAAAEGLNWYLKYYCNRSMSHMGDNLSPVSPLPQIAAPVQIFTEMPVRYALNYCTISYTMSFYSWADWQHELDWMALNGVNVMLATVGTEAIWQRTLQRLGYTPEEARAFVAGPGFTAWWLMGNLEGWGGPVSQQMINQQEELQHKILGRMKELGIAPVLQGFYGMIPVNMKEKLHLDKVVPQGKWAGGFQRPDFLLPQDSQYAKIAGIYYDEMKRTYGKDIQYLAGDPFHEGGNAKGLDVTAAAKGIQEAMQEAFPGVTWVLQGWQANPKTALLAGLDKSKVLVQELFGENTANWESRKGYEQTPFIWCTVTNFGEKLGLYGKLQRYADEVYRASTGPYKHLMRGAGIMPEGIHNNPVIYQLVLELPWHQEHVVVKDWITAYVRSRYGSENTHVEEAWQQFVATCYSSFDKYQEGPTESIFTARPTTDTTRPVSTWGTRHRNYDTAAFRQGVAQFLAVGPAMKRSETYQIDAIDFQRQVNSNRGEYLYTQMITAWKNSDAPALHDYANLFLQQMQQQDSLLSTNKHFRLDTWLNSAMAMGSTSAEKKQLKRNAKVQLTYWGPDNPDTDLHEYANKEWGGLMKELYIPRWKLFTDDLFHSKERASHPVNFFQFEKEWTEK</sequence>
<reference evidence="5 6" key="1">
    <citation type="submission" date="2018-06" db="EMBL/GenBank/DDBJ databases">
        <title>Genomic Encyclopedia of Archaeal and Bacterial Type Strains, Phase II (KMG-II): from individual species to whole genera.</title>
        <authorList>
            <person name="Goeker M."/>
        </authorList>
    </citation>
    <scope>NUCLEOTIDE SEQUENCE [LARGE SCALE GENOMIC DNA]</scope>
    <source>
        <strain evidence="5 6">DSM 29821</strain>
    </source>
</reference>